<gene>
    <name evidence="1" type="ORF">V5799_002244</name>
</gene>
<evidence type="ECO:0000313" key="2">
    <source>
        <dbReference type="Proteomes" id="UP001321473"/>
    </source>
</evidence>
<dbReference type="Gene3D" id="1.10.10.2590">
    <property type="entry name" value="BEN domain"/>
    <property type="match status" value="1"/>
</dbReference>
<dbReference type="GO" id="GO:0003677">
    <property type="term" value="F:DNA binding"/>
    <property type="evidence" value="ECO:0007669"/>
    <property type="project" value="InterPro"/>
</dbReference>
<dbReference type="EMBL" id="JARKHS020036772">
    <property type="protein sequence ID" value="KAK8755055.1"/>
    <property type="molecule type" value="Genomic_DNA"/>
</dbReference>
<proteinExistence type="predicted"/>
<dbReference type="AlphaFoldDB" id="A0AAQ4CXW5"/>
<dbReference type="GO" id="GO:0045892">
    <property type="term" value="P:negative regulation of DNA-templated transcription"/>
    <property type="evidence" value="ECO:0007669"/>
    <property type="project" value="InterPro"/>
</dbReference>
<protein>
    <submittedName>
        <fullName evidence="1">Uncharacterized protein</fullName>
    </submittedName>
</protein>
<dbReference type="InterPro" id="IPR040391">
    <property type="entry name" value="BEND5"/>
</dbReference>
<evidence type="ECO:0000313" key="1">
    <source>
        <dbReference type="EMBL" id="KAK8755055.1"/>
    </source>
</evidence>
<reference evidence="1 2" key="1">
    <citation type="journal article" date="2023" name="Arcadia Sci">
        <title>De novo assembly of a long-read Amblyomma americanum tick genome.</title>
        <authorList>
            <person name="Chou S."/>
            <person name="Poskanzer K.E."/>
            <person name="Rollins M."/>
            <person name="Thuy-Boun P.S."/>
        </authorList>
    </citation>
    <scope>NUCLEOTIDE SEQUENCE [LARGE SCALE GENOMIC DNA]</scope>
    <source>
        <strain evidence="1">F_SG_1</strain>
        <tissue evidence="1">Salivary glands</tissue>
    </source>
</reference>
<sequence length="129" mass="14014">MQTKQGCQKFAPVGHTEQVDDTVGTTNEAGDVHVGHGSCVPVAAWNRLPALGSDSTFCKQLAVCLWGKEILAQRSLTGTLSNNAISKGMAKIHPPLSPLKVASVSRSRTPPTPLRCYLFSYSRRKTRHR</sequence>
<keyword evidence="2" id="KW-1185">Reference proteome</keyword>
<dbReference type="PANTHER" id="PTHR14628">
    <property type="entry name" value="BEN DOMAIN-CONTAINING PROTEIN 5"/>
    <property type="match status" value="1"/>
</dbReference>
<accession>A0AAQ4CXW5</accession>
<dbReference type="Proteomes" id="UP001321473">
    <property type="component" value="Unassembled WGS sequence"/>
</dbReference>
<name>A0AAQ4CXW5_AMBAM</name>
<dbReference type="PANTHER" id="PTHR14628:SF1">
    <property type="entry name" value="BEN DOMAIN-CONTAINING PROTEIN 5"/>
    <property type="match status" value="1"/>
</dbReference>
<organism evidence="1 2">
    <name type="scientific">Amblyomma americanum</name>
    <name type="common">Lone star tick</name>
    <dbReference type="NCBI Taxonomy" id="6943"/>
    <lineage>
        <taxon>Eukaryota</taxon>
        <taxon>Metazoa</taxon>
        <taxon>Ecdysozoa</taxon>
        <taxon>Arthropoda</taxon>
        <taxon>Chelicerata</taxon>
        <taxon>Arachnida</taxon>
        <taxon>Acari</taxon>
        <taxon>Parasitiformes</taxon>
        <taxon>Ixodida</taxon>
        <taxon>Ixodoidea</taxon>
        <taxon>Ixodidae</taxon>
        <taxon>Amblyomminae</taxon>
        <taxon>Amblyomma</taxon>
    </lineage>
</organism>
<comment type="caution">
    <text evidence="1">The sequence shown here is derived from an EMBL/GenBank/DDBJ whole genome shotgun (WGS) entry which is preliminary data.</text>
</comment>